<dbReference type="EMBL" id="VHJB01000046">
    <property type="protein sequence ID" value="TPV39409.1"/>
    <property type="molecule type" value="Genomic_DNA"/>
</dbReference>
<dbReference type="PROSITE" id="PS51257">
    <property type="entry name" value="PROKAR_LIPOPROTEIN"/>
    <property type="match status" value="1"/>
</dbReference>
<gene>
    <name evidence="2" type="ORF">FJW02_05690</name>
</gene>
<proteinExistence type="predicted"/>
<feature type="signal peptide" evidence="1">
    <location>
        <begin position="1"/>
        <end position="23"/>
    </location>
</feature>
<protein>
    <recommendedName>
        <fullName evidence="4">Fimbrial protein</fullName>
    </recommendedName>
</protein>
<keyword evidence="3" id="KW-1185">Reference proteome</keyword>
<evidence type="ECO:0000313" key="3">
    <source>
        <dbReference type="Proteomes" id="UP000315469"/>
    </source>
</evidence>
<comment type="caution">
    <text evidence="2">The sequence shown here is derived from an EMBL/GenBank/DDBJ whole genome shotgun (WGS) entry which is preliminary data.</text>
</comment>
<evidence type="ECO:0000256" key="1">
    <source>
        <dbReference type="SAM" id="SignalP"/>
    </source>
</evidence>
<sequence length="423" mass="46275">MKSVILRFMMSTLLLAGCASANAATMDITASFSPSMENPENNTFTNTTKQSGYCSADPGECIENNVFSISMGEITASLATSGIIANSTPRMGMYYKMPGAWRNVTATNKDTGSQVTISFRANAFSAQYNTNGDWTLTKYGEAWNGGSFVYAPSPCGYSGVGKYTPKFYMFMWKWPISDAACYKTATKDLTGEPYLISDTSLGYELKTPDPLKMESGIYTGRLALRVGPGGDIDFGDNFQASDNELDINFTLTVNHELKLTTTPENRAVSLQPCAPGRICSEEEGSANWERWMVNRITPELTGKSNFNLSSSGEFTVYLQCEQQSGSDCALKSDNTPSQTVPVRTLLTLPENIIDHSTGSTVSKRRLTTGKDLTKNVFTTKSFGQNRAGSIEFLVGQKDVDTMLKTRPDTYRGAVTVIFDPDIY</sequence>
<name>A0ABY2ZLY0_9GAMM</name>
<dbReference type="GeneID" id="90523400"/>
<feature type="chain" id="PRO_5045345786" description="Fimbrial protein" evidence="1">
    <location>
        <begin position="24"/>
        <end position="423"/>
    </location>
</feature>
<keyword evidence="1" id="KW-0732">Signal</keyword>
<accession>A0ABY2ZLY0</accession>
<organism evidence="2 3">
    <name type="scientific">Pantoea eucalypti</name>
    <dbReference type="NCBI Taxonomy" id="470933"/>
    <lineage>
        <taxon>Bacteria</taxon>
        <taxon>Pseudomonadati</taxon>
        <taxon>Pseudomonadota</taxon>
        <taxon>Gammaproteobacteria</taxon>
        <taxon>Enterobacterales</taxon>
        <taxon>Erwiniaceae</taxon>
        <taxon>Pantoea</taxon>
    </lineage>
</organism>
<dbReference type="Proteomes" id="UP000315469">
    <property type="component" value="Unassembled WGS sequence"/>
</dbReference>
<dbReference type="RefSeq" id="WP_140915689.1">
    <property type="nucleotide sequence ID" value="NZ_CP045721.1"/>
</dbReference>
<reference evidence="2 3" key="1">
    <citation type="submission" date="2019-06" db="EMBL/GenBank/DDBJ databases">
        <title>Taxogenomics and systematics of the genus Pantoea.</title>
        <authorList>
            <person name="Tambong J.T."/>
        </authorList>
    </citation>
    <scope>NUCLEOTIDE SEQUENCE [LARGE SCALE GENOMIC DNA]</scope>
    <source>
        <strain evidence="2 3">LMG 24197</strain>
    </source>
</reference>
<evidence type="ECO:0008006" key="4">
    <source>
        <dbReference type="Google" id="ProtNLM"/>
    </source>
</evidence>
<evidence type="ECO:0000313" key="2">
    <source>
        <dbReference type="EMBL" id="TPV39409.1"/>
    </source>
</evidence>